<evidence type="ECO:0000256" key="2">
    <source>
        <dbReference type="SAM" id="MobiDB-lite"/>
    </source>
</evidence>
<dbReference type="GO" id="GO:0000981">
    <property type="term" value="F:DNA-binding transcription factor activity, RNA polymerase II-specific"/>
    <property type="evidence" value="ECO:0007669"/>
    <property type="project" value="InterPro"/>
</dbReference>
<feature type="region of interest" description="Disordered" evidence="2">
    <location>
        <begin position="219"/>
        <end position="247"/>
    </location>
</feature>
<feature type="compositionally biased region" description="Polar residues" evidence="2">
    <location>
        <begin position="584"/>
        <end position="608"/>
    </location>
</feature>
<feature type="region of interest" description="Disordered" evidence="2">
    <location>
        <begin position="385"/>
        <end position="718"/>
    </location>
</feature>
<dbReference type="InterPro" id="IPR013088">
    <property type="entry name" value="Znf_NHR/GATA"/>
</dbReference>
<dbReference type="Gene3D" id="3.30.50.10">
    <property type="entry name" value="Erythroid Transcription Factor GATA-1, subunit A"/>
    <property type="match status" value="1"/>
</dbReference>
<feature type="domain" description="Zn(2)-C6 fungal-type" evidence="3">
    <location>
        <begin position="1001"/>
        <end position="1031"/>
    </location>
</feature>
<feature type="compositionally biased region" description="Polar residues" evidence="2">
    <location>
        <begin position="341"/>
        <end position="355"/>
    </location>
</feature>
<dbReference type="PROSITE" id="PS50048">
    <property type="entry name" value="ZN2_CY6_FUNGAL_2"/>
    <property type="match status" value="1"/>
</dbReference>
<dbReference type="Pfam" id="PF25823">
    <property type="entry name" value="Ams2-SPT21_N"/>
    <property type="match status" value="1"/>
</dbReference>
<feature type="compositionally biased region" description="Polar residues" evidence="2">
    <location>
        <begin position="628"/>
        <end position="648"/>
    </location>
</feature>
<dbReference type="GO" id="GO:0008270">
    <property type="term" value="F:zinc ion binding"/>
    <property type="evidence" value="ECO:0007669"/>
    <property type="project" value="InterPro"/>
</dbReference>
<feature type="region of interest" description="Disordered" evidence="2">
    <location>
        <begin position="884"/>
        <end position="1001"/>
    </location>
</feature>
<dbReference type="PANTHER" id="PTHR39147:SF1">
    <property type="entry name" value="PROTEIN SPT21"/>
    <property type="match status" value="1"/>
</dbReference>
<feature type="region of interest" description="Disordered" evidence="2">
    <location>
        <begin position="826"/>
        <end position="856"/>
    </location>
</feature>
<accession>A0A163CC93</accession>
<organism evidence="4 5">
    <name type="scientific">Didymella rabiei</name>
    <name type="common">Chickpea ascochyta blight fungus</name>
    <name type="synonym">Mycosphaerella rabiei</name>
    <dbReference type="NCBI Taxonomy" id="5454"/>
    <lineage>
        <taxon>Eukaryota</taxon>
        <taxon>Fungi</taxon>
        <taxon>Dikarya</taxon>
        <taxon>Ascomycota</taxon>
        <taxon>Pezizomycotina</taxon>
        <taxon>Dothideomycetes</taxon>
        <taxon>Pleosporomycetidae</taxon>
        <taxon>Pleosporales</taxon>
        <taxon>Pleosporineae</taxon>
        <taxon>Didymellaceae</taxon>
        <taxon>Ascochyta</taxon>
    </lineage>
</organism>
<gene>
    <name evidence="4" type="ORF">ST47_g6492</name>
</gene>
<sequence>MSTPSSVAVESGALQRASASSASSLSLSPAANDNDNDMDGTGDIPLKVLYTFDDQNKSNCLARLPNALSVPVVSLDENTQVGVIELKTCIQAIVAASPELTAKLGHDYTVYAYDFSEYETPLVGQGMLSWILASASATPNAPAEDSQTMVTGRVCNNILGLFSNGIKETLEVKLKLVPVPTSMQKEYVENMERYHSLSKIMPEGFDYSAWSDFLKENPTLGQLAQPTPDTPAQPPYRSSTGGYEPFHQMLTRHSPSQEPVRNDSFYKQSNASFMSQPSRASSPANSNASFRHVPYNPGPRPNSRASVRSEMSTHSQQYQADPHYIIERQEDGPPKKRARITQATRPRNTPLTARNDSLHKTAATASSVWLHRPIAVNAASNLADAELHPRAPTPRPDDMAFETRGPRRPPAPSALRHGSMDAGRPYASPYDASAFSDAAADSGDDDRDGSPDDTPRDMPSSPPVVSQRTSPTPSSPALPTFPLLNDSGFVSDVPLGRDENNTENGNRIPDGSDLPMAPEIAQKRRQQNMPPCSGSHYNWKEVTPGPTERLPQTYIPPPRSFSRAPYKQVTQSIEAETGKAKTVRSGSSRTKAPSLPRSQTLQEGSSANVPAVRMRQPPTDSFPFPPLEQSQSTGKAGSPDSMMSQGSPGSEAEGQIYSREATPNLPAQRPRTSKSRGLPRSHTWSGTGEPMSDAPTPSDYSMATETKAPRSGSHAKRKKFIKDKLQNALATGDMPDHCHNCGEIETPTWRKSYTRIEFGTPEGIELSSAGIVAYEVIEPTPENGNELMYRVYRNNITNEEKQFNMYETLNLCNPCGLWLVKKGHSRPQRVWDKSSKPAKRRNPGTSTRTKPLYQNDDIASDAYVPHSDAMGPDEQHAVVASFDGQADKNMPPPSAGPRASSPPTNSNDAAQAEAHADAEAEAALQRAIHSSPAGFRRNKDSSIDVDSDLTPRPTRRLLFSSPRKNGETKSLDFAQASSTTSNHHTAHSFTDDREEEPERPRCERCKRLKRGCDRKRPCGRCTSSGLDYDDCIPCKMPKKTWFDHPVVPVAPVAPVLPVAPAVSDVSSVAALSVAPVAYDAPPPVPTDEEEIDKENCPPPVLVEEQDDIAYLFETPGPAKTTPRKDAAFLDLLKTPTPGSRRRVALTPRRSADDADKIVTPSRSIFTPRTMRSATVAPETPFTRQLNAMLSDAMNSSPSQIVDFSAFPVFGTPGRTTGAQFSDFINDDFLSSDMPLSSSPAKAGMFGHGFDLYEDPNTSSVGLWNDANMFGNDAMMLDVDNDTKGGSDTVDGAGTTAMLKMTVGGITVDFASMIEEVVGNNDDNADAVEGQHPFPDVAETLPCPEVTKTQLDIELTRTQTSPEATSQGLAQTPEAPEVE</sequence>
<protein>
    <submittedName>
        <fullName evidence="4">Zinc ion binding</fullName>
    </submittedName>
</protein>
<dbReference type="Proteomes" id="UP000076837">
    <property type="component" value="Unassembled WGS sequence"/>
</dbReference>
<feature type="region of interest" description="Disordered" evidence="2">
    <location>
        <begin position="1353"/>
        <end position="1378"/>
    </location>
</feature>
<dbReference type="STRING" id="5454.A0A163CC93"/>
<evidence type="ECO:0000256" key="1">
    <source>
        <dbReference type="ARBA" id="ARBA00023242"/>
    </source>
</evidence>
<feature type="compositionally biased region" description="Low complexity" evidence="2">
    <location>
        <begin position="275"/>
        <end position="289"/>
    </location>
</feature>
<dbReference type="GO" id="GO:0030466">
    <property type="term" value="P:silent mating-type cassette heterochromatin formation"/>
    <property type="evidence" value="ECO:0007669"/>
    <property type="project" value="TreeGrafter"/>
</dbReference>
<dbReference type="InterPro" id="IPR001138">
    <property type="entry name" value="Zn2Cys6_DnaBD"/>
</dbReference>
<feature type="region of interest" description="Disordered" evidence="2">
    <location>
        <begin position="272"/>
        <end position="359"/>
    </location>
</feature>
<feature type="compositionally biased region" description="Low complexity" evidence="2">
    <location>
        <begin position="974"/>
        <end position="983"/>
    </location>
</feature>
<keyword evidence="5" id="KW-1185">Reference proteome</keyword>
<feature type="compositionally biased region" description="Low complexity" evidence="2">
    <location>
        <begin position="896"/>
        <end position="913"/>
    </location>
</feature>
<evidence type="ECO:0000259" key="3">
    <source>
        <dbReference type="PROSITE" id="PS50048"/>
    </source>
</evidence>
<feature type="compositionally biased region" description="Basic and acidic residues" evidence="2">
    <location>
        <begin position="324"/>
        <end position="334"/>
    </location>
</feature>
<proteinExistence type="predicted"/>
<dbReference type="InterPro" id="IPR042403">
    <property type="entry name" value="Spt21/Ams2"/>
</dbReference>
<evidence type="ECO:0000313" key="5">
    <source>
        <dbReference type="Proteomes" id="UP000076837"/>
    </source>
</evidence>
<feature type="compositionally biased region" description="Low complexity" evidence="2">
    <location>
        <begin position="469"/>
        <end position="484"/>
    </location>
</feature>
<dbReference type="InterPro" id="IPR057725">
    <property type="entry name" value="Ams2-SPT21_N"/>
</dbReference>
<evidence type="ECO:0000313" key="4">
    <source>
        <dbReference type="EMBL" id="KZM22358.1"/>
    </source>
</evidence>
<dbReference type="GO" id="GO:0000183">
    <property type="term" value="P:rDNA heterochromatin formation"/>
    <property type="evidence" value="ECO:0007669"/>
    <property type="project" value="TreeGrafter"/>
</dbReference>
<feature type="region of interest" description="Disordered" evidence="2">
    <location>
        <begin position="1"/>
        <end position="38"/>
    </location>
</feature>
<comment type="caution">
    <text evidence="4">The sequence shown here is derived from an EMBL/GenBank/DDBJ whole genome shotgun (WGS) entry which is preliminary data.</text>
</comment>
<feature type="compositionally biased region" description="Low complexity" evidence="2">
    <location>
        <begin position="425"/>
        <end position="441"/>
    </location>
</feature>
<dbReference type="CDD" id="cd00067">
    <property type="entry name" value="GAL4"/>
    <property type="match status" value="1"/>
</dbReference>
<feature type="compositionally biased region" description="Polar residues" evidence="2">
    <location>
        <begin position="303"/>
        <end position="319"/>
    </location>
</feature>
<dbReference type="EMBL" id="JYNV01000216">
    <property type="protein sequence ID" value="KZM22358.1"/>
    <property type="molecule type" value="Genomic_DNA"/>
</dbReference>
<keyword evidence="1" id="KW-0539">Nucleus</keyword>
<dbReference type="SUPFAM" id="SSF57716">
    <property type="entry name" value="Glucocorticoid receptor-like (DNA-binding domain)"/>
    <property type="match status" value="1"/>
</dbReference>
<dbReference type="PANTHER" id="PTHR39147">
    <property type="entry name" value="PROTEIN SPT21"/>
    <property type="match status" value="1"/>
</dbReference>
<name>A0A163CC93_DIDRA</name>
<feature type="compositionally biased region" description="Low complexity" evidence="2">
    <location>
        <begin position="11"/>
        <end position="33"/>
    </location>
</feature>
<reference evidence="4 5" key="1">
    <citation type="journal article" date="2016" name="Sci. Rep.">
        <title>Draft genome sequencing and secretome analysis of fungal phytopathogen Ascochyta rabiei provides insight into the necrotrophic effector repertoire.</title>
        <authorList>
            <person name="Verma S."/>
            <person name="Gazara R.K."/>
            <person name="Nizam S."/>
            <person name="Parween S."/>
            <person name="Chattopadhyay D."/>
            <person name="Verma P.K."/>
        </authorList>
    </citation>
    <scope>NUCLEOTIDE SEQUENCE [LARGE SCALE GENOMIC DNA]</scope>
    <source>
        <strain evidence="4 5">ArDII</strain>
    </source>
</reference>
<feature type="compositionally biased region" description="Polar residues" evidence="2">
    <location>
        <begin position="1355"/>
        <end position="1369"/>
    </location>
</feature>